<evidence type="ECO:0000256" key="2">
    <source>
        <dbReference type="ARBA" id="ARBA00022603"/>
    </source>
</evidence>
<dbReference type="SUPFAM" id="SSF53335">
    <property type="entry name" value="S-adenosyl-L-methionine-dependent methyltransferases"/>
    <property type="match status" value="1"/>
</dbReference>
<evidence type="ECO:0000256" key="3">
    <source>
        <dbReference type="ARBA" id="ARBA00022679"/>
    </source>
</evidence>
<dbReference type="GO" id="GO:0003886">
    <property type="term" value="F:DNA (cytosine-5-)-methyltransferase activity"/>
    <property type="evidence" value="ECO:0007669"/>
    <property type="project" value="UniProtKB-EC"/>
</dbReference>
<dbReference type="PROSITE" id="PS51679">
    <property type="entry name" value="SAM_MT_C5"/>
    <property type="match status" value="1"/>
</dbReference>
<comment type="similarity">
    <text evidence="7">Belongs to the class I-like SAM-binding methyltransferase superfamily. C5-methyltransferase family.</text>
</comment>
<dbReference type="RefSeq" id="WP_136882736.1">
    <property type="nucleotide sequence ID" value="NZ_CP050898.1"/>
</dbReference>
<dbReference type="PROSITE" id="PS00094">
    <property type="entry name" value="C5_MTASE_1"/>
    <property type="match status" value="1"/>
</dbReference>
<evidence type="ECO:0000313" key="8">
    <source>
        <dbReference type="EMBL" id="QIX20787.1"/>
    </source>
</evidence>
<evidence type="ECO:0000256" key="6">
    <source>
        <dbReference type="ARBA" id="ARBA00047422"/>
    </source>
</evidence>
<dbReference type="Gene3D" id="3.90.120.10">
    <property type="entry name" value="DNA Methylase, subunit A, domain 2"/>
    <property type="match status" value="1"/>
</dbReference>
<dbReference type="AlphaFoldDB" id="A0A6H0ZL61"/>
<comment type="catalytic activity">
    <reaction evidence="6">
        <text>a 2'-deoxycytidine in DNA + S-adenosyl-L-methionine = a 5-methyl-2'-deoxycytidine in DNA + S-adenosyl-L-homocysteine + H(+)</text>
        <dbReference type="Rhea" id="RHEA:13681"/>
        <dbReference type="Rhea" id="RHEA-COMP:11369"/>
        <dbReference type="Rhea" id="RHEA-COMP:11370"/>
        <dbReference type="ChEBI" id="CHEBI:15378"/>
        <dbReference type="ChEBI" id="CHEBI:57856"/>
        <dbReference type="ChEBI" id="CHEBI:59789"/>
        <dbReference type="ChEBI" id="CHEBI:85452"/>
        <dbReference type="ChEBI" id="CHEBI:85454"/>
        <dbReference type="EC" id="2.1.1.37"/>
    </reaction>
</comment>
<dbReference type="GO" id="GO:0009307">
    <property type="term" value="P:DNA restriction-modification system"/>
    <property type="evidence" value="ECO:0007669"/>
    <property type="project" value="UniProtKB-KW"/>
</dbReference>
<organism evidence="8 9">
    <name type="scientific">Agrobacterium pusense</name>
    <dbReference type="NCBI Taxonomy" id="648995"/>
    <lineage>
        <taxon>Bacteria</taxon>
        <taxon>Pseudomonadati</taxon>
        <taxon>Pseudomonadota</taxon>
        <taxon>Alphaproteobacteria</taxon>
        <taxon>Hyphomicrobiales</taxon>
        <taxon>Rhizobiaceae</taxon>
        <taxon>Rhizobium/Agrobacterium group</taxon>
        <taxon>Agrobacterium</taxon>
    </lineage>
</organism>
<keyword evidence="2 7" id="KW-0489">Methyltransferase</keyword>
<feature type="active site" evidence="7">
    <location>
        <position position="81"/>
    </location>
</feature>
<dbReference type="Pfam" id="PF00145">
    <property type="entry name" value="DNA_methylase"/>
    <property type="match status" value="2"/>
</dbReference>
<dbReference type="InterPro" id="IPR050750">
    <property type="entry name" value="C5-MTase"/>
</dbReference>
<dbReference type="Gene3D" id="3.40.50.150">
    <property type="entry name" value="Vaccinia Virus protein VP39"/>
    <property type="match status" value="1"/>
</dbReference>
<protein>
    <recommendedName>
        <fullName evidence="1">DNA (cytosine-5-)-methyltransferase</fullName>
        <ecNumber evidence="1">2.1.1.37</ecNumber>
    </recommendedName>
</protein>
<dbReference type="GO" id="GO:0032259">
    <property type="term" value="P:methylation"/>
    <property type="evidence" value="ECO:0007669"/>
    <property type="project" value="UniProtKB-KW"/>
</dbReference>
<evidence type="ECO:0000313" key="9">
    <source>
        <dbReference type="Proteomes" id="UP000500870"/>
    </source>
</evidence>
<dbReference type="PANTHER" id="PTHR46098:SF1">
    <property type="entry name" value="TRNA (CYTOSINE(38)-C(5))-METHYLTRANSFERASE"/>
    <property type="match status" value="1"/>
</dbReference>
<name>A0A6H0ZL61_9HYPH</name>
<dbReference type="EMBL" id="CP050898">
    <property type="protein sequence ID" value="QIX20787.1"/>
    <property type="molecule type" value="Genomic_DNA"/>
</dbReference>
<evidence type="ECO:0000256" key="1">
    <source>
        <dbReference type="ARBA" id="ARBA00011975"/>
    </source>
</evidence>
<evidence type="ECO:0000256" key="7">
    <source>
        <dbReference type="PROSITE-ProRule" id="PRU01016"/>
    </source>
</evidence>
<reference evidence="8 9" key="1">
    <citation type="submission" date="2020-04" db="EMBL/GenBank/DDBJ databases">
        <title>FDA dAtabase for Regulatory Grade micrObial Sequences (FDA-ARGOS): Supporting development and validation of Infectious Disease Dx tests.</title>
        <authorList>
            <person name="Sciortino C."/>
            <person name="Tallon L."/>
            <person name="Sadzewicz L."/>
            <person name="Vavikolanu K."/>
            <person name="Mehta A."/>
            <person name="Aluvathingal J."/>
            <person name="Nadendla S."/>
            <person name="Nandy P."/>
            <person name="Geyer C."/>
            <person name="Yan Y."/>
            <person name="Sichtig H."/>
        </authorList>
    </citation>
    <scope>NUCLEOTIDE SEQUENCE [LARGE SCALE GENOMIC DNA]</scope>
    <source>
        <strain evidence="8 9">FDAARGOS_633</strain>
    </source>
</reference>
<evidence type="ECO:0000256" key="4">
    <source>
        <dbReference type="ARBA" id="ARBA00022691"/>
    </source>
</evidence>
<dbReference type="Proteomes" id="UP000500870">
    <property type="component" value="Chromosome 1"/>
</dbReference>
<dbReference type="REBASE" id="398346">
    <property type="entry name" value="M1.Rpu633ORF6420P"/>
</dbReference>
<dbReference type="EC" id="2.1.1.37" evidence="1"/>
<keyword evidence="3 7" id="KW-0808">Transferase</keyword>
<dbReference type="InterPro" id="IPR001525">
    <property type="entry name" value="C5_MeTfrase"/>
</dbReference>
<dbReference type="InterPro" id="IPR029063">
    <property type="entry name" value="SAM-dependent_MTases_sf"/>
</dbReference>
<proteinExistence type="inferred from homology"/>
<evidence type="ECO:0000256" key="5">
    <source>
        <dbReference type="ARBA" id="ARBA00022747"/>
    </source>
</evidence>
<keyword evidence="5" id="KW-0680">Restriction system</keyword>
<dbReference type="PANTHER" id="PTHR46098">
    <property type="entry name" value="TRNA (CYTOSINE(38)-C(5))-METHYLTRANSFERASE"/>
    <property type="match status" value="1"/>
</dbReference>
<accession>A0A6H0ZL61</accession>
<keyword evidence="4 7" id="KW-0949">S-adenosyl-L-methionine</keyword>
<gene>
    <name evidence="8" type="ORF">FOB41_06420</name>
</gene>
<sequence>MQHANDNHTGLRFLSVCSGIEAASVAWHPLGWKAVAFSEIEKFPSAVLKYHYPDVPNLGDFTKIDTKTLGRVDILAGGTPCQAFSVAGLRGGLNDERGNLTLKFVELAHELAANNGLRNAVWENVVGVLSDKGNAFGCFLAGLVGANAPIQPPGRWTSAGMVSGPRGRAAWRVLDAQYFGVAQRRRRVLVVADFGNGADPAKVLLIEQGLPRHPPARGEARKDIAPTISALTKGGGGLGTDFDLDGGLVAGALTSGNGPGGGWRIGPDEAVANHIVTHAPEMARCVTTREGSSQDYETTTMVAVSVTGDVAHTLKAEGADASEDGTGRGTPIVAFVQNSRDEVRLMNGDGQIVGALAAEPGAKQQCYLAQSVAIRGRDGGATAELGGDIATALRASQGGGDKPHVLATRDVAGAITSNYGKQFDNSDTAIGPNVANHHSAVRRLTPVECERLQGFPDGYTDIPWRGKPNSPDGPRYRALGNSWAVPKFVWLGERIQKLMPVANDNQETPIANAA</sequence>
<dbReference type="InterPro" id="IPR018117">
    <property type="entry name" value="C5_DNA_meth_AS"/>
</dbReference>